<organism evidence="1 2">
    <name type="scientific">Glutinoglossum americanum</name>
    <dbReference type="NCBI Taxonomy" id="1670608"/>
    <lineage>
        <taxon>Eukaryota</taxon>
        <taxon>Fungi</taxon>
        <taxon>Dikarya</taxon>
        <taxon>Ascomycota</taxon>
        <taxon>Pezizomycotina</taxon>
        <taxon>Geoglossomycetes</taxon>
        <taxon>Geoglossales</taxon>
        <taxon>Geoglossaceae</taxon>
        <taxon>Glutinoglossum</taxon>
    </lineage>
</organism>
<comment type="caution">
    <text evidence="1">The sequence shown here is derived from an EMBL/GenBank/DDBJ whole genome shotgun (WGS) entry which is preliminary data.</text>
</comment>
<dbReference type="InterPro" id="IPR036291">
    <property type="entry name" value="NAD(P)-bd_dom_sf"/>
</dbReference>
<dbReference type="Pfam" id="PF00106">
    <property type="entry name" value="adh_short"/>
    <property type="match status" value="1"/>
</dbReference>
<evidence type="ECO:0008006" key="3">
    <source>
        <dbReference type="Google" id="ProtNLM"/>
    </source>
</evidence>
<dbReference type="PRINTS" id="PR00081">
    <property type="entry name" value="GDHRDH"/>
</dbReference>
<sequence length="218" mass="22384">MPTILIIGATRGLGSALLSAYAAHPTNTIYGTTRSPTAPPSPPSNTHWIPSIDLLLPTAASAIASAIPKTHPIDILIISAGIFPKESLGAVDWEGEVKTYTTSAIAPVFIVHELVGAGLLGGGAKVVLVGSEAGSVALRHEKEGGGNYAHHGSKAAVSMVGKLLSLDLKDRGVAVGVVHPGFMRTDMTKGVGFDQYYESGGGKLEPKLNRSVSPSASL</sequence>
<dbReference type="AlphaFoldDB" id="A0A9P8I0R6"/>
<proteinExistence type="predicted"/>
<accession>A0A9P8I0R6</accession>
<dbReference type="PANTHER" id="PTHR45458:SF2">
    <property type="entry name" value="OXIDOREDUCTASE, SHORT CHAIN DEHYDROGENASE_REDUCTASE FAMILY SUPERFAMILY (AFU_ORTHOLOGUE AFUA_3G13450)"/>
    <property type="match status" value="1"/>
</dbReference>
<evidence type="ECO:0000313" key="2">
    <source>
        <dbReference type="Proteomes" id="UP000698800"/>
    </source>
</evidence>
<dbReference type="GO" id="GO:0016616">
    <property type="term" value="F:oxidoreductase activity, acting on the CH-OH group of donors, NAD or NADP as acceptor"/>
    <property type="evidence" value="ECO:0007669"/>
    <property type="project" value="TreeGrafter"/>
</dbReference>
<gene>
    <name evidence="1" type="ORF">FGG08_004284</name>
</gene>
<dbReference type="InterPro" id="IPR002347">
    <property type="entry name" value="SDR_fam"/>
</dbReference>
<name>A0A9P8I0R6_9PEZI</name>
<dbReference type="PANTHER" id="PTHR45458">
    <property type="entry name" value="SHORT-CHAIN DEHYDROGENASE/REDUCTASE SDR"/>
    <property type="match status" value="1"/>
</dbReference>
<dbReference type="EMBL" id="JAGHQL010000084">
    <property type="protein sequence ID" value="KAH0541228.1"/>
    <property type="molecule type" value="Genomic_DNA"/>
</dbReference>
<dbReference type="Proteomes" id="UP000698800">
    <property type="component" value="Unassembled WGS sequence"/>
</dbReference>
<dbReference type="OrthoDB" id="5296at2759"/>
<dbReference type="Gene3D" id="3.40.50.720">
    <property type="entry name" value="NAD(P)-binding Rossmann-like Domain"/>
    <property type="match status" value="1"/>
</dbReference>
<keyword evidence="2" id="KW-1185">Reference proteome</keyword>
<dbReference type="SUPFAM" id="SSF51735">
    <property type="entry name" value="NAD(P)-binding Rossmann-fold domains"/>
    <property type="match status" value="1"/>
</dbReference>
<reference evidence="1" key="1">
    <citation type="submission" date="2021-03" db="EMBL/GenBank/DDBJ databases">
        <title>Comparative genomics and phylogenomic investigation of the class Geoglossomycetes provide insights into ecological specialization and systematics.</title>
        <authorList>
            <person name="Melie T."/>
            <person name="Pirro S."/>
            <person name="Miller A.N."/>
            <person name="Quandt A."/>
        </authorList>
    </citation>
    <scope>NUCLEOTIDE SEQUENCE</scope>
    <source>
        <strain evidence="1">GBOQ0MN5Z8</strain>
    </source>
</reference>
<evidence type="ECO:0000313" key="1">
    <source>
        <dbReference type="EMBL" id="KAH0541228.1"/>
    </source>
</evidence>
<dbReference type="InterPro" id="IPR052184">
    <property type="entry name" value="SDR_enzymes"/>
</dbReference>
<protein>
    <recommendedName>
        <fullName evidence="3">NAD(P)-binding protein</fullName>
    </recommendedName>
</protein>